<comment type="caution">
    <text evidence="3">The sequence shown here is derived from an EMBL/GenBank/DDBJ whole genome shotgun (WGS) entry which is preliminary data.</text>
</comment>
<dbReference type="Proteomes" id="UP000054988">
    <property type="component" value="Unassembled WGS sequence"/>
</dbReference>
<evidence type="ECO:0000256" key="1">
    <source>
        <dbReference type="SAM" id="Phobius"/>
    </source>
</evidence>
<accession>A0A0W0EXB3</accession>
<evidence type="ECO:0000313" key="4">
    <source>
        <dbReference type="Proteomes" id="UP000054988"/>
    </source>
</evidence>
<evidence type="ECO:0008006" key="5">
    <source>
        <dbReference type="Google" id="ProtNLM"/>
    </source>
</evidence>
<proteinExistence type="predicted"/>
<keyword evidence="2" id="KW-0732">Signal</keyword>
<keyword evidence="1" id="KW-1133">Transmembrane helix</keyword>
<sequence>MHFAPSAVLAIAAATVFSSGNTFLSLDPILVLIPTAALAEPVPEFDIPNSLVARADNLPASIPSQCQSPCQVLSDLQKCTDTKCSCNDQVSDSLAGCYDCVAATFNNATQTNVLQAGFDGYANQCKAAGAPIKSQTITANGALRNVGVGMGVVGVVLGLLLSAM</sequence>
<gene>
    <name evidence="3" type="ORF">WG66_18666</name>
</gene>
<evidence type="ECO:0000313" key="3">
    <source>
        <dbReference type="EMBL" id="KTB28745.1"/>
    </source>
</evidence>
<feature type="chain" id="PRO_5006901233" description="Extracellular membrane protein CFEM domain-containing protein" evidence="2">
    <location>
        <begin position="40"/>
        <end position="164"/>
    </location>
</feature>
<keyword evidence="1" id="KW-0472">Membrane</keyword>
<name>A0A0W0EXB3_MONRR</name>
<dbReference type="EMBL" id="LATX01002464">
    <property type="protein sequence ID" value="KTB28745.1"/>
    <property type="molecule type" value="Genomic_DNA"/>
</dbReference>
<feature type="signal peptide" evidence="2">
    <location>
        <begin position="1"/>
        <end position="39"/>
    </location>
</feature>
<organism evidence="3 4">
    <name type="scientific">Moniliophthora roreri</name>
    <name type="common">Frosty pod rot fungus</name>
    <name type="synonym">Monilia roreri</name>
    <dbReference type="NCBI Taxonomy" id="221103"/>
    <lineage>
        <taxon>Eukaryota</taxon>
        <taxon>Fungi</taxon>
        <taxon>Dikarya</taxon>
        <taxon>Basidiomycota</taxon>
        <taxon>Agaricomycotina</taxon>
        <taxon>Agaricomycetes</taxon>
        <taxon>Agaricomycetidae</taxon>
        <taxon>Agaricales</taxon>
        <taxon>Marasmiineae</taxon>
        <taxon>Marasmiaceae</taxon>
        <taxon>Moniliophthora</taxon>
    </lineage>
</organism>
<reference evidence="3 4" key="1">
    <citation type="submission" date="2015-12" db="EMBL/GenBank/DDBJ databases">
        <title>Draft genome sequence of Moniliophthora roreri, the causal agent of frosty pod rot of cacao.</title>
        <authorList>
            <person name="Aime M.C."/>
            <person name="Diaz-Valderrama J.R."/>
            <person name="Kijpornyongpan T."/>
            <person name="Phillips-Mora W."/>
        </authorList>
    </citation>
    <scope>NUCLEOTIDE SEQUENCE [LARGE SCALE GENOMIC DNA]</scope>
    <source>
        <strain evidence="3 4">MCA 2952</strain>
    </source>
</reference>
<protein>
    <recommendedName>
        <fullName evidence="5">Extracellular membrane protein CFEM domain-containing protein</fullName>
    </recommendedName>
</protein>
<dbReference type="AlphaFoldDB" id="A0A0W0EXB3"/>
<keyword evidence="1" id="KW-0812">Transmembrane</keyword>
<evidence type="ECO:0000256" key="2">
    <source>
        <dbReference type="SAM" id="SignalP"/>
    </source>
</evidence>
<feature type="transmembrane region" description="Helical" evidence="1">
    <location>
        <begin position="142"/>
        <end position="161"/>
    </location>
</feature>